<organism evidence="2 3">
    <name type="scientific">Comamonas kerstersii</name>
    <dbReference type="NCBI Taxonomy" id="225992"/>
    <lineage>
        <taxon>Bacteria</taxon>
        <taxon>Pseudomonadati</taxon>
        <taxon>Pseudomonadota</taxon>
        <taxon>Betaproteobacteria</taxon>
        <taxon>Burkholderiales</taxon>
        <taxon>Comamonadaceae</taxon>
        <taxon>Comamonas</taxon>
    </lineage>
</organism>
<keyword evidence="2" id="KW-0255">Endonuclease</keyword>
<protein>
    <submittedName>
        <fullName evidence="2">Endonuclease</fullName>
    </submittedName>
</protein>
<evidence type="ECO:0000313" key="3">
    <source>
        <dbReference type="Proteomes" id="UP000053300"/>
    </source>
</evidence>
<gene>
    <name evidence="2" type="ORF">AS359_11600</name>
</gene>
<dbReference type="Pfam" id="PF10593">
    <property type="entry name" value="Z1"/>
    <property type="match status" value="1"/>
</dbReference>
<dbReference type="EMBL" id="LPXH01000040">
    <property type="protein sequence ID" value="KUF38367.1"/>
    <property type="molecule type" value="Genomic_DNA"/>
</dbReference>
<keyword evidence="2" id="KW-0378">Hydrolase</keyword>
<keyword evidence="3" id="KW-1185">Reference proteome</keyword>
<accession>A0A0W7YTJ3</accession>
<sequence>MNDKEKLFTDVVSMAQMLLRNQKGKGDITPLVIKDKVLLAAGMLAGDEPFDAERAVQELIRRFSHWIGKDASLQDDEGHIHWLNAARKKNWRYWQRYQAYLERKMSIEVVGALDESTDNILGKLEDPTREGVWDRRGLVVGHVQSGKTASYTGLVCKAADAGYKIIIVLAGLHNNLRAQTQIRLEEGFLGYETTASSNQGKLIGVGEIDSDPSIHPHCATTRADNGDFRQAVAAHFAISPEERPWLFVVKKQKTVLTQLLKWIQHHVADTVDQETKRRLVTKLPLLVIDDEADNASVDTGEQVFDDNGNPDTEHQPKTINSLIRKILHSFERKAYVGYTATPFANIFIHRQGETKEEGPDLFPKAFIINLAAPSNYVGPAAIFGVSIPEGRTDGLPLMRPIDDHVSKDSKEGWMPVKHSKAHIPIFNGQEMVPPSLRKAIQSFALACTARELRGQGSEHSSMLVHVTRLVQVQKHVTVQVENALRKLKQGVIRGTDPSLMLELQELWESDFIPTTQAVSALQTNIDGPIPSLAWLDIASKLPDVLEDIVVRMINGSAKDALDYAQETSHGLKVIAVGGDKLSRGLTLEGLCTSYFVRTTKMYDTLMQMGRWFGYRPGYVDLCRLYTTPDLVEWFEHITDASEELRAEFDDMVERGATPMDYGLKVQSHPVMLVTSPLKMRTSKPLWLSFSGEVLETVSLHTDAQILDRNLDAVNRLIERMGTPSKGPSFSVDRGESKQQHKGWLWESIPFDHIVEFFASYLTHPESRKVNSKLLSKFIADMAEKGELTNWTVYLVSGSAGNPATFHGGLKIESMLQRETNHKDKKDRYSFRRLLSPRDETVDMSFPAWAAALEKNRAKAKEKSLQDKDFQPPAFPSGPCIRQIKGEGTDGVPPARDRGLLLIYPLDPTKSESANDEFKSRTTPAIGIGVSFPVSDAGVKVEYLVDHKYWSEYGASE</sequence>
<comment type="caution">
    <text evidence="2">The sequence shown here is derived from an EMBL/GenBank/DDBJ whole genome shotgun (WGS) entry which is preliminary data.</text>
</comment>
<keyword evidence="2" id="KW-0540">Nuclease</keyword>
<dbReference type="AlphaFoldDB" id="A0A0W7YTJ3"/>
<dbReference type="Proteomes" id="UP000053300">
    <property type="component" value="Unassembled WGS sequence"/>
</dbReference>
<dbReference type="GO" id="GO:0004519">
    <property type="term" value="F:endonuclease activity"/>
    <property type="evidence" value="ECO:0007669"/>
    <property type="project" value="UniProtKB-KW"/>
</dbReference>
<dbReference type="InterPro" id="IPR018310">
    <property type="entry name" value="Put_endonuclease_Z1-dom"/>
</dbReference>
<dbReference type="RefSeq" id="WP_058880509.1">
    <property type="nucleotide sequence ID" value="NZ_LPXH01000040.1"/>
</dbReference>
<proteinExistence type="predicted"/>
<name>A0A0W7YTJ3_9BURK</name>
<evidence type="ECO:0000313" key="2">
    <source>
        <dbReference type="EMBL" id="KUF38367.1"/>
    </source>
</evidence>
<feature type="domain" description="Putative endonuclease Z1" evidence="1">
    <location>
        <begin position="435"/>
        <end position="671"/>
    </location>
</feature>
<evidence type="ECO:0000259" key="1">
    <source>
        <dbReference type="Pfam" id="PF10593"/>
    </source>
</evidence>
<reference evidence="2 3" key="1">
    <citation type="submission" date="2015-12" db="EMBL/GenBank/DDBJ databases">
        <title>Complete genome sequence of a multi-drug resistant strain Acidovorax sp. 12322-1.</title>
        <authorList>
            <person name="Ming D."/>
            <person name="Wang M."/>
            <person name="Hu S."/>
            <person name="Zhou Y."/>
            <person name="Jiang T."/>
        </authorList>
    </citation>
    <scope>NUCLEOTIDE SEQUENCE [LARGE SCALE GENOMIC DNA]</scope>
    <source>
        <strain evidence="2 3">12322-1</strain>
    </source>
</reference>